<dbReference type="Pfam" id="PF02518">
    <property type="entry name" value="HATPase_c"/>
    <property type="match status" value="1"/>
</dbReference>
<gene>
    <name evidence="3" type="ORF">DBZ45_16790</name>
</gene>
<proteinExistence type="predicted"/>
<comment type="caution">
    <text evidence="3">The sequence shown here is derived from an EMBL/GenBank/DDBJ whole genome shotgun (WGS) entry which is preliminary data.</text>
</comment>
<evidence type="ECO:0000259" key="2">
    <source>
        <dbReference type="Pfam" id="PF02518"/>
    </source>
</evidence>
<keyword evidence="1" id="KW-0812">Transmembrane</keyword>
<evidence type="ECO:0000313" key="4">
    <source>
        <dbReference type="Proteomes" id="UP000249166"/>
    </source>
</evidence>
<dbReference type="AlphaFoldDB" id="A0A328HFN7"/>
<dbReference type="Proteomes" id="UP000249166">
    <property type="component" value="Unassembled WGS sequence"/>
</dbReference>
<feature type="transmembrane region" description="Helical" evidence="1">
    <location>
        <begin position="165"/>
        <end position="182"/>
    </location>
</feature>
<feature type="transmembrane region" description="Helical" evidence="1">
    <location>
        <begin position="77"/>
        <end position="99"/>
    </location>
</feature>
<feature type="transmembrane region" description="Helical" evidence="1">
    <location>
        <begin position="21"/>
        <end position="46"/>
    </location>
</feature>
<feature type="domain" description="Histidine kinase/HSP90-like ATPase" evidence="2">
    <location>
        <begin position="308"/>
        <end position="404"/>
    </location>
</feature>
<keyword evidence="1" id="KW-0472">Membrane</keyword>
<dbReference type="InterPro" id="IPR036890">
    <property type="entry name" value="HATPase_C_sf"/>
</dbReference>
<dbReference type="OrthoDB" id="144293at2"/>
<organism evidence="3 4">
    <name type="scientific">Arthrobacter globiformis</name>
    <dbReference type="NCBI Taxonomy" id="1665"/>
    <lineage>
        <taxon>Bacteria</taxon>
        <taxon>Bacillati</taxon>
        <taxon>Actinomycetota</taxon>
        <taxon>Actinomycetes</taxon>
        <taxon>Micrococcales</taxon>
        <taxon>Micrococcaceae</taxon>
        <taxon>Arthrobacter</taxon>
    </lineage>
</organism>
<dbReference type="InterPro" id="IPR003594">
    <property type="entry name" value="HATPase_dom"/>
</dbReference>
<dbReference type="EMBL" id="QLNP01000098">
    <property type="protein sequence ID" value="RAM35833.1"/>
    <property type="molecule type" value="Genomic_DNA"/>
</dbReference>
<protein>
    <recommendedName>
        <fullName evidence="2">Histidine kinase/HSP90-like ATPase domain-containing protein</fullName>
    </recommendedName>
</protein>
<feature type="transmembrane region" description="Helical" evidence="1">
    <location>
        <begin position="133"/>
        <end position="153"/>
    </location>
</feature>
<sequence length="409" mass="42451">MRINARTGGGAGPISRASIDFVLGRSTSIFALVLYCLSLPAVVAQIPLHNLWWDLVFMAGIPAAILWTMLVRRSLVWLRIAAGVAATLMISSYLLWFMGLLGDGSQIGSRPWSWGVAGVGIALAAIAYSVGAAVVYGTVFCVLIVLVPLATAGNTQVGTDAVQDALLTAALAVVIIAPITALRRAASASDRASVAAVASFAAAARAEAIRVERSRLDALIHDTVMATLIVAGQARSPEVVDAAQKAAVDALSDLATLAGEPNVDSAFVGEDELVSRLRAATARYGPSIRSHPDLAEPETQWAIPLGAARALIQAATEAVRNSFLHAPAAPAEVKITCRRGPAAAGPEVAIDITDGGPGFDTGALPQERMGVRVSIIQRMREAGGEARIASSPAGGTHVRLTWRMPADHG</sequence>
<keyword evidence="1" id="KW-1133">Transmembrane helix</keyword>
<dbReference type="Gene3D" id="3.30.565.10">
    <property type="entry name" value="Histidine kinase-like ATPase, C-terminal domain"/>
    <property type="match status" value="1"/>
</dbReference>
<dbReference type="SUPFAM" id="SSF55874">
    <property type="entry name" value="ATPase domain of HSP90 chaperone/DNA topoisomerase II/histidine kinase"/>
    <property type="match status" value="1"/>
</dbReference>
<name>A0A328HFN7_ARTGO</name>
<accession>A0A328HFN7</accession>
<reference evidence="3 4" key="1">
    <citation type="submission" date="2018-04" db="EMBL/GenBank/DDBJ databases">
        <title>Bacteria isolated from cave deposits of Manipur.</title>
        <authorList>
            <person name="Sahoo D."/>
            <person name="Sarangthem I."/>
            <person name="Nandeibam J."/>
        </authorList>
    </citation>
    <scope>NUCLEOTIDE SEQUENCE [LARGE SCALE GENOMIC DNA]</scope>
    <source>
        <strain evidence="4">mrc11</strain>
    </source>
</reference>
<feature type="transmembrane region" description="Helical" evidence="1">
    <location>
        <begin position="52"/>
        <end position="70"/>
    </location>
</feature>
<feature type="transmembrane region" description="Helical" evidence="1">
    <location>
        <begin position="111"/>
        <end position="128"/>
    </location>
</feature>
<evidence type="ECO:0000256" key="1">
    <source>
        <dbReference type="SAM" id="Phobius"/>
    </source>
</evidence>
<dbReference type="RefSeq" id="WP_111905014.1">
    <property type="nucleotide sequence ID" value="NZ_QLNP01000098.1"/>
</dbReference>
<evidence type="ECO:0000313" key="3">
    <source>
        <dbReference type="EMBL" id="RAM35833.1"/>
    </source>
</evidence>